<proteinExistence type="predicted"/>
<sequence length="21" mass="2435">MDNQRLNALIMLSCEKDIGNR</sequence>
<gene>
    <name evidence="1" type="ORF">FWK35_00036114</name>
</gene>
<reference evidence="1 2" key="1">
    <citation type="submission" date="2019-08" db="EMBL/GenBank/DDBJ databases">
        <title>Whole genome of Aphis craccivora.</title>
        <authorList>
            <person name="Voronova N.V."/>
            <person name="Shulinski R.S."/>
            <person name="Bandarenka Y.V."/>
            <person name="Zhorov D.G."/>
            <person name="Warner D."/>
        </authorList>
    </citation>
    <scope>NUCLEOTIDE SEQUENCE [LARGE SCALE GENOMIC DNA]</scope>
    <source>
        <strain evidence="1">180601</strain>
        <tissue evidence="1">Whole Body</tissue>
    </source>
</reference>
<protein>
    <submittedName>
        <fullName evidence="1">Uncharacterized protein</fullName>
    </submittedName>
</protein>
<keyword evidence="2" id="KW-1185">Reference proteome</keyword>
<comment type="caution">
    <text evidence="1">The sequence shown here is derived from an EMBL/GenBank/DDBJ whole genome shotgun (WGS) entry which is preliminary data.</text>
</comment>
<dbReference type="EMBL" id="VUJU01012518">
    <property type="protein sequence ID" value="KAF0707485.1"/>
    <property type="molecule type" value="Genomic_DNA"/>
</dbReference>
<evidence type="ECO:0000313" key="1">
    <source>
        <dbReference type="EMBL" id="KAF0707485.1"/>
    </source>
</evidence>
<dbReference type="Proteomes" id="UP000478052">
    <property type="component" value="Unassembled WGS sequence"/>
</dbReference>
<name>A0A6G0VRZ3_APHCR</name>
<accession>A0A6G0VRZ3</accession>
<evidence type="ECO:0000313" key="2">
    <source>
        <dbReference type="Proteomes" id="UP000478052"/>
    </source>
</evidence>
<dbReference type="AlphaFoldDB" id="A0A6G0VRZ3"/>
<organism evidence="1 2">
    <name type="scientific">Aphis craccivora</name>
    <name type="common">Cowpea aphid</name>
    <dbReference type="NCBI Taxonomy" id="307492"/>
    <lineage>
        <taxon>Eukaryota</taxon>
        <taxon>Metazoa</taxon>
        <taxon>Ecdysozoa</taxon>
        <taxon>Arthropoda</taxon>
        <taxon>Hexapoda</taxon>
        <taxon>Insecta</taxon>
        <taxon>Pterygota</taxon>
        <taxon>Neoptera</taxon>
        <taxon>Paraneoptera</taxon>
        <taxon>Hemiptera</taxon>
        <taxon>Sternorrhyncha</taxon>
        <taxon>Aphidomorpha</taxon>
        <taxon>Aphidoidea</taxon>
        <taxon>Aphididae</taxon>
        <taxon>Aphidini</taxon>
        <taxon>Aphis</taxon>
        <taxon>Aphis</taxon>
    </lineage>
</organism>